<dbReference type="EMBL" id="LR031568">
    <property type="protein sequence ID" value="VDC62669.1"/>
    <property type="molecule type" value="Genomic_DNA"/>
</dbReference>
<name>A0A3P5Y5K3_BRACM</name>
<organism evidence="1">
    <name type="scientific">Brassica campestris</name>
    <name type="common">Field mustard</name>
    <dbReference type="NCBI Taxonomy" id="3711"/>
    <lineage>
        <taxon>Eukaryota</taxon>
        <taxon>Viridiplantae</taxon>
        <taxon>Streptophyta</taxon>
        <taxon>Embryophyta</taxon>
        <taxon>Tracheophyta</taxon>
        <taxon>Spermatophyta</taxon>
        <taxon>Magnoliopsida</taxon>
        <taxon>eudicotyledons</taxon>
        <taxon>Gunneridae</taxon>
        <taxon>Pentapetalae</taxon>
        <taxon>rosids</taxon>
        <taxon>malvids</taxon>
        <taxon>Brassicales</taxon>
        <taxon>Brassicaceae</taxon>
        <taxon>Brassiceae</taxon>
        <taxon>Brassica</taxon>
    </lineage>
</organism>
<evidence type="ECO:0000313" key="1">
    <source>
        <dbReference type="EMBL" id="VDC62669.1"/>
    </source>
</evidence>
<proteinExistence type="predicted"/>
<gene>
    <name evidence="1" type="ORF">BRAA09T40280Z</name>
</gene>
<sequence>MEHEIQRGLTIHKQIVGHVKSVHDYISTRHAFIKDYVKLNSSEDVVLHLVHRPIEAVLASLYFENKNIGDKIIIFFFVFVCEKIYRGPVNLKSTF</sequence>
<protein>
    <submittedName>
        <fullName evidence="1">Uncharacterized protein</fullName>
    </submittedName>
</protein>
<dbReference type="AlphaFoldDB" id="A0A3P5Y5K3"/>
<reference evidence="1" key="1">
    <citation type="submission" date="2018-11" db="EMBL/GenBank/DDBJ databases">
        <authorList>
            <consortium name="Genoscope - CEA"/>
            <person name="William W."/>
        </authorList>
    </citation>
    <scope>NUCLEOTIDE SEQUENCE</scope>
</reference>
<accession>A0A3P5Y5K3</accession>